<protein>
    <submittedName>
        <fullName evidence="1">Uncharacterized protein</fullName>
    </submittedName>
</protein>
<evidence type="ECO:0000313" key="2">
    <source>
        <dbReference type="Proteomes" id="UP000005268"/>
    </source>
</evidence>
<reference evidence="1 2" key="1">
    <citation type="journal article" date="2012" name="J. Bacteriol.">
        <title>Complete Genome Sequence of the Naphthalene-Degrading Pseudomonas putida Strain ND6.</title>
        <authorList>
            <person name="Li S."/>
            <person name="Zhao H."/>
            <person name="Li Y."/>
            <person name="Niu S."/>
            <person name="Cai B."/>
        </authorList>
    </citation>
    <scope>NUCLEOTIDE SEQUENCE [LARGE SCALE GENOMIC DNA]</scope>
    <source>
        <strain evidence="1 2">ND6</strain>
    </source>
</reference>
<dbReference type="KEGG" id="ppi:YSA_11255"/>
<dbReference type="HOGENOM" id="CLU_3331791_0_0_6"/>
<dbReference type="EMBL" id="CP003588">
    <property type="protein sequence ID" value="AFK72877.1"/>
    <property type="molecule type" value="Genomic_DNA"/>
</dbReference>
<sequence length="38" mass="4546">MWNRNGGEHGIPRTLRARKSPMISLNPWYVIWTHSRRA</sequence>
<evidence type="ECO:0000313" key="1">
    <source>
        <dbReference type="EMBL" id="AFK72877.1"/>
    </source>
</evidence>
<proteinExistence type="predicted"/>
<dbReference type="Proteomes" id="UP000005268">
    <property type="component" value="Chromosome"/>
</dbReference>
<name>I3V556_PSEPU</name>
<organism evidence="1 2">
    <name type="scientific">Pseudomonas putida ND6</name>
    <dbReference type="NCBI Taxonomy" id="231023"/>
    <lineage>
        <taxon>Bacteria</taxon>
        <taxon>Pseudomonadati</taxon>
        <taxon>Pseudomonadota</taxon>
        <taxon>Gammaproteobacteria</taxon>
        <taxon>Pseudomonadales</taxon>
        <taxon>Pseudomonadaceae</taxon>
        <taxon>Pseudomonas</taxon>
    </lineage>
</organism>
<dbReference type="PATRIC" id="fig|231023.4.peg.5401"/>
<gene>
    <name evidence="1" type="ORF">YSA_11255</name>
</gene>
<accession>I3V556</accession>
<dbReference type="AlphaFoldDB" id="I3V556"/>